<dbReference type="EMBL" id="JAHXRF010000013">
    <property type="protein sequence ID" value="MBW4866193.1"/>
    <property type="molecule type" value="Genomic_DNA"/>
</dbReference>
<dbReference type="RefSeq" id="WP_007134155.1">
    <property type="nucleotide sequence ID" value="NZ_CABKPN010000001.1"/>
</dbReference>
<dbReference type="AlphaFoldDB" id="A0AAW4NU83"/>
<organism evidence="2 3">
    <name type="scientific">Segatella salivae</name>
    <dbReference type="NCBI Taxonomy" id="228604"/>
    <lineage>
        <taxon>Bacteria</taxon>
        <taxon>Pseudomonadati</taxon>
        <taxon>Bacteroidota</taxon>
        <taxon>Bacteroidia</taxon>
        <taxon>Bacteroidales</taxon>
        <taxon>Prevotellaceae</taxon>
        <taxon>Segatella</taxon>
    </lineage>
</organism>
<protein>
    <submittedName>
        <fullName evidence="2">DUF4738 domain-containing protein</fullName>
    </submittedName>
</protein>
<feature type="region of interest" description="Disordered" evidence="1">
    <location>
        <begin position="164"/>
        <end position="191"/>
    </location>
</feature>
<comment type="caution">
    <text evidence="2">The sequence shown here is derived from an EMBL/GenBank/DDBJ whole genome shotgun (WGS) entry which is preliminary data.</text>
</comment>
<feature type="compositionally biased region" description="Polar residues" evidence="1">
    <location>
        <begin position="164"/>
        <end position="180"/>
    </location>
</feature>
<dbReference type="PROSITE" id="PS51257">
    <property type="entry name" value="PROKAR_LIPOPROTEIN"/>
    <property type="match status" value="1"/>
</dbReference>
<reference evidence="2" key="1">
    <citation type="submission" date="2021-07" db="EMBL/GenBank/DDBJ databases">
        <title>Genomic diversity and antimicrobial resistance of Prevotella spp. isolated from chronic lung disease airways.</title>
        <authorList>
            <person name="Webb K.A."/>
            <person name="Olagoke O.S."/>
            <person name="Baird T."/>
            <person name="Neill J."/>
            <person name="Pham A."/>
            <person name="Wells T.J."/>
            <person name="Ramsay K.A."/>
            <person name="Bell S.C."/>
            <person name="Sarovich D.S."/>
            <person name="Price E.P."/>
        </authorList>
    </citation>
    <scope>NUCLEOTIDE SEQUENCE</scope>
    <source>
        <strain evidence="2">SCHI0047.S.3</strain>
    </source>
</reference>
<accession>A0AAW4NU83</accession>
<dbReference type="Proteomes" id="UP001196873">
    <property type="component" value="Unassembled WGS sequence"/>
</dbReference>
<proteinExistence type="predicted"/>
<dbReference type="Pfam" id="PF15889">
    <property type="entry name" value="DUF4738"/>
    <property type="match status" value="1"/>
</dbReference>
<evidence type="ECO:0000313" key="2">
    <source>
        <dbReference type="EMBL" id="MBW4866193.1"/>
    </source>
</evidence>
<evidence type="ECO:0000313" key="3">
    <source>
        <dbReference type="Proteomes" id="UP001196873"/>
    </source>
</evidence>
<gene>
    <name evidence="2" type="ORF">KZY68_09270</name>
</gene>
<dbReference type="Gene3D" id="2.40.128.510">
    <property type="entry name" value="Protein of unknown function DUF4738"/>
    <property type="match status" value="1"/>
</dbReference>
<sequence length="191" mass="21340">MRKYNSLLICFVGILAVYGCKEKKNTGDIITKKPVTIVQRKIQQTGNYVQSRKIKWLGGVYTVETKRVADTSLPLIEDGNTKYYDNKIMIRILRSDGSEFFNHTFTKVDFKDYIDGTYSDGALVGIVLDRAEGDNLLFAASVGSPDKMSDEYIPLLLKVSRQGKVSISKDTQLDTGSSEASEQDLSEEEGM</sequence>
<feature type="compositionally biased region" description="Acidic residues" evidence="1">
    <location>
        <begin position="181"/>
        <end position="191"/>
    </location>
</feature>
<dbReference type="GeneID" id="78496828"/>
<evidence type="ECO:0000256" key="1">
    <source>
        <dbReference type="SAM" id="MobiDB-lite"/>
    </source>
</evidence>
<name>A0AAW4NU83_9BACT</name>
<dbReference type="InterPro" id="IPR031762">
    <property type="entry name" value="DUF4738"/>
</dbReference>